<evidence type="ECO:0000313" key="3">
    <source>
        <dbReference type="Proteomes" id="UP001176941"/>
    </source>
</evidence>
<accession>A0ABN8ZME9</accession>
<name>A0ABN8ZME9_RANTA</name>
<reference evidence="2" key="1">
    <citation type="submission" date="2023-04" db="EMBL/GenBank/DDBJ databases">
        <authorList>
            <consortium name="ELIXIR-Norway"/>
        </authorList>
    </citation>
    <scope>NUCLEOTIDE SEQUENCE [LARGE SCALE GENOMIC DNA]</scope>
</reference>
<feature type="compositionally biased region" description="Polar residues" evidence="1">
    <location>
        <begin position="28"/>
        <end position="41"/>
    </location>
</feature>
<protein>
    <submittedName>
        <fullName evidence="2">Uncharacterized protein</fullName>
    </submittedName>
</protein>
<proteinExistence type="predicted"/>
<dbReference type="EMBL" id="OX460345">
    <property type="protein sequence ID" value="CAI9173793.1"/>
    <property type="molecule type" value="Genomic_DNA"/>
</dbReference>
<dbReference type="Proteomes" id="UP001176941">
    <property type="component" value="Chromosome 34"/>
</dbReference>
<gene>
    <name evidence="2" type="ORF">MRATA1EN1_LOCUS22755</name>
</gene>
<sequence length="136" mass="13993">MLASLVLGISAGIHGSDHGLQEGKCLQSRKNSGLTDASNGNHAFRIPHSHQADQPASRPRLPGAPPTYATEHREPRPRKEGPPPKAVPESDGEGASGISGDSSPAGSGKRCPRQLVFTPLGAGRHLQRGAPAGFGG</sequence>
<evidence type="ECO:0000256" key="1">
    <source>
        <dbReference type="SAM" id="MobiDB-lite"/>
    </source>
</evidence>
<organism evidence="2 3">
    <name type="scientific">Rangifer tarandus platyrhynchus</name>
    <name type="common">Svalbard reindeer</name>
    <dbReference type="NCBI Taxonomy" id="3082113"/>
    <lineage>
        <taxon>Eukaryota</taxon>
        <taxon>Metazoa</taxon>
        <taxon>Chordata</taxon>
        <taxon>Craniata</taxon>
        <taxon>Vertebrata</taxon>
        <taxon>Euteleostomi</taxon>
        <taxon>Mammalia</taxon>
        <taxon>Eutheria</taxon>
        <taxon>Laurasiatheria</taxon>
        <taxon>Artiodactyla</taxon>
        <taxon>Ruminantia</taxon>
        <taxon>Pecora</taxon>
        <taxon>Cervidae</taxon>
        <taxon>Odocoileinae</taxon>
        <taxon>Rangifer</taxon>
    </lineage>
</organism>
<feature type="compositionally biased region" description="Basic and acidic residues" evidence="1">
    <location>
        <begin position="70"/>
        <end position="82"/>
    </location>
</feature>
<feature type="region of interest" description="Disordered" evidence="1">
    <location>
        <begin position="25"/>
        <end position="136"/>
    </location>
</feature>
<keyword evidence="3" id="KW-1185">Reference proteome</keyword>
<evidence type="ECO:0000313" key="2">
    <source>
        <dbReference type="EMBL" id="CAI9173793.1"/>
    </source>
</evidence>